<gene>
    <name evidence="1" type="ORF">DA075_20835</name>
</gene>
<dbReference type="EMBL" id="CP028843">
    <property type="protein sequence ID" value="AWB23046.1"/>
    <property type="molecule type" value="Genomic_DNA"/>
</dbReference>
<sequence length="85" mass="9318">MQRCIIGAGSAIVIPVAPMRTRADSLGQRSAALRRLSDAWQPLSQTLGPDQKERMRLVAARIIGGVREAVETRSQKMIEDEDDDG</sequence>
<dbReference type="Proteomes" id="UP000244755">
    <property type="component" value="Chromosome 1"/>
</dbReference>
<accession>A0A2R4WNC5</accession>
<evidence type="ECO:0000313" key="1">
    <source>
        <dbReference type="EMBL" id="AWB23046.1"/>
    </source>
</evidence>
<organism evidence="1 2">
    <name type="scientific">Methylobacterium currus</name>
    <dbReference type="NCBI Taxonomy" id="2051553"/>
    <lineage>
        <taxon>Bacteria</taxon>
        <taxon>Pseudomonadati</taxon>
        <taxon>Pseudomonadota</taxon>
        <taxon>Alphaproteobacteria</taxon>
        <taxon>Hyphomicrobiales</taxon>
        <taxon>Methylobacteriaceae</taxon>
        <taxon>Methylobacterium</taxon>
    </lineage>
</organism>
<dbReference type="AlphaFoldDB" id="A0A2R4WNC5"/>
<name>A0A2R4WNC5_9HYPH</name>
<keyword evidence="2" id="KW-1185">Reference proteome</keyword>
<reference evidence="1 2" key="1">
    <citation type="submission" date="2018-04" db="EMBL/GenBank/DDBJ databases">
        <title>Methylobacterium sp. PR1016A genome.</title>
        <authorList>
            <person name="Park W."/>
        </authorList>
    </citation>
    <scope>NUCLEOTIDE SEQUENCE [LARGE SCALE GENOMIC DNA]</scope>
    <source>
        <strain evidence="1 2">PR1016A</strain>
    </source>
</reference>
<dbReference type="KEGG" id="mee:DA075_20835"/>
<dbReference type="RefSeq" id="WP_099954844.1">
    <property type="nucleotide sequence ID" value="NZ_CP028843.1"/>
</dbReference>
<protein>
    <submittedName>
        <fullName evidence="1">Uncharacterized protein</fullName>
    </submittedName>
</protein>
<evidence type="ECO:0000313" key="2">
    <source>
        <dbReference type="Proteomes" id="UP000244755"/>
    </source>
</evidence>
<proteinExistence type="predicted"/>